<name>A0AAP0KP03_9MAGN</name>
<keyword evidence="2" id="KW-1185">Reference proteome</keyword>
<comment type="caution">
    <text evidence="1">The sequence shown here is derived from an EMBL/GenBank/DDBJ whole genome shotgun (WGS) entry which is preliminary data.</text>
</comment>
<sequence>MWRLYSFPLNEIHPSVITLQLHLDGKQMVSFGDCDMLEDVVNNDIKCASMLTEYFALNKVDEFARSLLYRQIPEYYVWNRQSKTWKRRKHGTVIGRIVSASPNEGERYYLRLLLNHVKGCTSFEELKTVNGVVTDSFHQAALLNRFLEADDCLESCIEEASKYQMPFALRRLFATILSFCNPESARQLWGKFKEHMCEDYLHLNLTIHMAKKKALLHVNQMLQAIGKSLADFNMQQNYLMLNQMSIICKK</sequence>
<proteinExistence type="predicted"/>
<protein>
    <submittedName>
        <fullName evidence="1">Uncharacterized protein</fullName>
    </submittedName>
</protein>
<dbReference type="Proteomes" id="UP001417504">
    <property type="component" value="Unassembled WGS sequence"/>
</dbReference>
<dbReference type="PANTHER" id="PTHR10492:SF94">
    <property type="entry name" value="ATP-DEPENDENT DNA HELICASE"/>
    <property type="match status" value="1"/>
</dbReference>
<reference evidence="1 2" key="1">
    <citation type="submission" date="2024-01" db="EMBL/GenBank/DDBJ databases">
        <title>Genome assemblies of Stephania.</title>
        <authorList>
            <person name="Yang L."/>
        </authorList>
    </citation>
    <scope>NUCLEOTIDE SEQUENCE [LARGE SCALE GENOMIC DNA]</scope>
    <source>
        <strain evidence="1">QJT</strain>
        <tissue evidence="1">Leaf</tissue>
    </source>
</reference>
<accession>A0AAP0KP03</accession>
<gene>
    <name evidence="1" type="ORF">Sjap_002644</name>
</gene>
<dbReference type="AlphaFoldDB" id="A0AAP0KP03"/>
<evidence type="ECO:0000313" key="1">
    <source>
        <dbReference type="EMBL" id="KAK9155164.1"/>
    </source>
</evidence>
<dbReference type="PANTHER" id="PTHR10492">
    <property type="match status" value="1"/>
</dbReference>
<evidence type="ECO:0000313" key="2">
    <source>
        <dbReference type="Proteomes" id="UP001417504"/>
    </source>
</evidence>
<dbReference type="EMBL" id="JBBNAE010000001">
    <property type="protein sequence ID" value="KAK9155164.1"/>
    <property type="molecule type" value="Genomic_DNA"/>
</dbReference>
<organism evidence="1 2">
    <name type="scientific">Stephania japonica</name>
    <dbReference type="NCBI Taxonomy" id="461633"/>
    <lineage>
        <taxon>Eukaryota</taxon>
        <taxon>Viridiplantae</taxon>
        <taxon>Streptophyta</taxon>
        <taxon>Embryophyta</taxon>
        <taxon>Tracheophyta</taxon>
        <taxon>Spermatophyta</taxon>
        <taxon>Magnoliopsida</taxon>
        <taxon>Ranunculales</taxon>
        <taxon>Menispermaceae</taxon>
        <taxon>Menispermoideae</taxon>
        <taxon>Cissampelideae</taxon>
        <taxon>Stephania</taxon>
    </lineage>
</organism>